<keyword evidence="4 7" id="KW-0808">Transferase</keyword>
<evidence type="ECO:0000256" key="2">
    <source>
        <dbReference type="ARBA" id="ARBA00022475"/>
    </source>
</evidence>
<evidence type="ECO:0000256" key="4">
    <source>
        <dbReference type="ARBA" id="ARBA00022679"/>
    </source>
</evidence>
<dbReference type="GO" id="GO:0005886">
    <property type="term" value="C:plasma membrane"/>
    <property type="evidence" value="ECO:0007669"/>
    <property type="project" value="UniProtKB-SubCell"/>
</dbReference>
<evidence type="ECO:0000256" key="5">
    <source>
        <dbReference type="ARBA" id="ARBA00023136"/>
    </source>
</evidence>
<evidence type="ECO:0000256" key="1">
    <source>
        <dbReference type="ARBA" id="ARBA00004236"/>
    </source>
</evidence>
<dbReference type="GO" id="GO:0016757">
    <property type="term" value="F:glycosyltransferase activity"/>
    <property type="evidence" value="ECO:0007669"/>
    <property type="project" value="UniProtKB-KW"/>
</dbReference>
<dbReference type="PANTHER" id="PTHR43646">
    <property type="entry name" value="GLYCOSYLTRANSFERASE"/>
    <property type="match status" value="1"/>
</dbReference>
<dbReference type="InterPro" id="IPR001173">
    <property type="entry name" value="Glyco_trans_2-like"/>
</dbReference>
<gene>
    <name evidence="7" type="ORF">COMA1_30322</name>
</gene>
<evidence type="ECO:0000313" key="7">
    <source>
        <dbReference type="EMBL" id="CUS36934.1"/>
    </source>
</evidence>
<feature type="domain" description="Glycosyltransferase 2-like" evidence="6">
    <location>
        <begin position="4"/>
        <end position="117"/>
    </location>
</feature>
<organism evidence="7 8">
    <name type="scientific">Candidatus Nitrospira nitrosa</name>
    <dbReference type="NCBI Taxonomy" id="1742972"/>
    <lineage>
        <taxon>Bacteria</taxon>
        <taxon>Pseudomonadati</taxon>
        <taxon>Nitrospirota</taxon>
        <taxon>Nitrospiria</taxon>
        <taxon>Nitrospirales</taxon>
        <taxon>Nitrospiraceae</taxon>
        <taxon>Nitrospira</taxon>
    </lineage>
</organism>
<dbReference type="Gene3D" id="3.90.550.10">
    <property type="entry name" value="Spore Coat Polysaccharide Biosynthesis Protein SpsA, Chain A"/>
    <property type="match status" value="1"/>
</dbReference>
<dbReference type="OrthoDB" id="9777873at2"/>
<protein>
    <submittedName>
        <fullName evidence="7">Glycosyltransferase</fullName>
    </submittedName>
</protein>
<accession>A0A0S4LLZ2</accession>
<dbReference type="AlphaFoldDB" id="A0A0S4LLZ2"/>
<keyword evidence="8" id="KW-1185">Reference proteome</keyword>
<evidence type="ECO:0000313" key="8">
    <source>
        <dbReference type="Proteomes" id="UP000199032"/>
    </source>
</evidence>
<evidence type="ECO:0000259" key="6">
    <source>
        <dbReference type="Pfam" id="PF00535"/>
    </source>
</evidence>
<keyword evidence="3" id="KW-0328">Glycosyltransferase</keyword>
<keyword evidence="2" id="KW-1003">Cell membrane</keyword>
<dbReference type="InterPro" id="IPR029044">
    <property type="entry name" value="Nucleotide-diphossugar_trans"/>
</dbReference>
<dbReference type="EMBL" id="CZQA01000009">
    <property type="protein sequence ID" value="CUS36934.1"/>
    <property type="molecule type" value="Genomic_DNA"/>
</dbReference>
<name>A0A0S4LLZ2_9BACT</name>
<sequence>MHLSIVIPAFNEARLIERTLLSITDSLEVNHQPDFTSEVIVVDNNSTDNTAELAKQAGATVVFEPINQIGRARNAGAAHATGEWLLFLDADSLLSPKLLADILRIIDTGKYVGCGSTLRMEGLPWWANLTLHLWTSTSVLCRWAAGALVVCRRDAFQEVGGFDQELYALDEIRLSKQLKQWGRGRNLRFTILTKHPLETSSRKISLYSSREIASQIFRIFFLPKKTLQDKKHLSVWYDGRR</sequence>
<dbReference type="Proteomes" id="UP000199032">
    <property type="component" value="Unassembled WGS sequence"/>
</dbReference>
<comment type="subcellular location">
    <subcellularLocation>
        <location evidence="1">Cell membrane</location>
    </subcellularLocation>
</comment>
<proteinExistence type="predicted"/>
<reference evidence="7 8" key="1">
    <citation type="submission" date="2015-10" db="EMBL/GenBank/DDBJ databases">
        <authorList>
            <person name="Gilbert D.G."/>
        </authorList>
    </citation>
    <scope>NUCLEOTIDE SEQUENCE [LARGE SCALE GENOMIC DNA]</scope>
    <source>
        <strain evidence="7">COMA1</strain>
    </source>
</reference>
<dbReference type="STRING" id="1742972.COMA1_30322"/>
<dbReference type="RefSeq" id="WP_090749451.1">
    <property type="nucleotide sequence ID" value="NZ_CZQA01000009.1"/>
</dbReference>
<dbReference type="Pfam" id="PF00535">
    <property type="entry name" value="Glycos_transf_2"/>
    <property type="match status" value="1"/>
</dbReference>
<keyword evidence="5" id="KW-0472">Membrane</keyword>
<evidence type="ECO:0000256" key="3">
    <source>
        <dbReference type="ARBA" id="ARBA00022676"/>
    </source>
</evidence>
<dbReference type="SUPFAM" id="SSF53448">
    <property type="entry name" value="Nucleotide-diphospho-sugar transferases"/>
    <property type="match status" value="1"/>
</dbReference>
<dbReference type="PANTHER" id="PTHR43646:SF2">
    <property type="entry name" value="GLYCOSYLTRANSFERASE 2-LIKE DOMAIN-CONTAINING PROTEIN"/>
    <property type="match status" value="1"/>
</dbReference>